<evidence type="ECO:0000256" key="6">
    <source>
        <dbReference type="ARBA" id="ARBA00023163"/>
    </source>
</evidence>
<gene>
    <name evidence="12" type="ORF">scyTo_0013277</name>
</gene>
<dbReference type="GO" id="GO:0003711">
    <property type="term" value="F:transcription elongation factor activity"/>
    <property type="evidence" value="ECO:0007669"/>
    <property type="project" value="InterPro"/>
</dbReference>
<evidence type="ECO:0000256" key="2">
    <source>
        <dbReference type="ARBA" id="ARBA00009876"/>
    </source>
</evidence>
<sequence>MSTALTERQGLVGDLQHKSKQELLELLRRQKNLLANRRFIQSLPDKGERIAGFIEKLEAAISRHEEVERAAELLSVIKLEFQKKQRVITSDKEETLRQESTTSTLTPGQVVIKQLKACDEAEKDENILSKVEGVGANNRDELNQGKHRVLEKEQTASAKRATKSENSLDSMVDSQRTISFKQEKHSHIHQPVTANDLEADSVSSADLLTDRLDNVTLTDNGHRKVPHKMHEDPSLTSKVKCNDNPFQTLHQEKKKSHYVGILEHRAENPVVKRAQFKTNHPIPESPSSSADQSPGRSALMLSPAERKRRDRKHLDEITAARLPPLYHSPAQLLSLEESGELQILQKQKYESTQAKLAAEKLVQRLNIKVMNFDPEGAATTAFRGYRDRTDSNSSEENLS</sequence>
<dbReference type="PANTHER" id="PTHR23171:SF5">
    <property type="entry name" value="DNA-DIRECTED RNA POLYMERASE II SUBUNIT GRINL1A"/>
    <property type="match status" value="1"/>
</dbReference>
<dbReference type="InterPro" id="IPR026213">
    <property type="entry name" value="GRINL1"/>
</dbReference>
<feature type="region of interest" description="Disordered" evidence="11">
    <location>
        <begin position="376"/>
        <end position="399"/>
    </location>
</feature>
<keyword evidence="7" id="KW-0539">Nucleus</keyword>
<feature type="compositionally biased region" description="Polar residues" evidence="11">
    <location>
        <begin position="285"/>
        <end position="295"/>
    </location>
</feature>
<dbReference type="Proteomes" id="UP000288216">
    <property type="component" value="Unassembled WGS sequence"/>
</dbReference>
<keyword evidence="5" id="KW-0175">Coiled coil</keyword>
<organism evidence="12 13">
    <name type="scientific">Scyliorhinus torazame</name>
    <name type="common">Cloudy catshark</name>
    <name type="synonym">Catulus torazame</name>
    <dbReference type="NCBI Taxonomy" id="75743"/>
    <lineage>
        <taxon>Eukaryota</taxon>
        <taxon>Metazoa</taxon>
        <taxon>Chordata</taxon>
        <taxon>Craniata</taxon>
        <taxon>Vertebrata</taxon>
        <taxon>Chondrichthyes</taxon>
        <taxon>Elasmobranchii</taxon>
        <taxon>Galeomorphii</taxon>
        <taxon>Galeoidea</taxon>
        <taxon>Carcharhiniformes</taxon>
        <taxon>Scyliorhinidae</taxon>
        <taxon>Scyliorhinus</taxon>
    </lineage>
</organism>
<keyword evidence="6" id="KW-0804">Transcription</keyword>
<name>A0A401NT63_SCYTO</name>
<keyword evidence="13" id="KW-1185">Reference proteome</keyword>
<dbReference type="GO" id="GO:0051685">
    <property type="term" value="P:maintenance of ER location"/>
    <property type="evidence" value="ECO:0007669"/>
    <property type="project" value="TreeGrafter"/>
</dbReference>
<evidence type="ECO:0000256" key="9">
    <source>
        <dbReference type="ARBA" id="ARBA00029649"/>
    </source>
</evidence>
<comment type="subcellular location">
    <subcellularLocation>
        <location evidence="1">Nucleus</location>
    </subcellularLocation>
</comment>
<keyword evidence="4" id="KW-0597">Phosphoprotein</keyword>
<comment type="caution">
    <text evidence="12">The sequence shown here is derived from an EMBL/GenBank/DDBJ whole genome shotgun (WGS) entry which is preliminary data.</text>
</comment>
<dbReference type="OrthoDB" id="2408655at2759"/>
<dbReference type="InterPro" id="IPR051375">
    <property type="entry name" value="Tuftelin_GRINL1A/MYZAP/CCD68"/>
</dbReference>
<evidence type="ECO:0000256" key="3">
    <source>
        <dbReference type="ARBA" id="ARBA00022478"/>
    </source>
</evidence>
<dbReference type="GO" id="GO:0031674">
    <property type="term" value="C:I band"/>
    <property type="evidence" value="ECO:0007669"/>
    <property type="project" value="TreeGrafter"/>
</dbReference>
<comment type="similarity">
    <text evidence="2">Belongs to the GRINL1 family.</text>
</comment>
<dbReference type="GO" id="GO:0006368">
    <property type="term" value="P:transcription elongation by RNA polymerase II"/>
    <property type="evidence" value="ECO:0007669"/>
    <property type="project" value="InterPro"/>
</dbReference>
<keyword evidence="3" id="KW-0240">DNA-directed RNA polymerase</keyword>
<accession>A0A401NT63</accession>
<dbReference type="AlphaFoldDB" id="A0A401NT63"/>
<dbReference type="Pfam" id="PF15328">
    <property type="entry name" value="GCOM2"/>
    <property type="match status" value="1"/>
</dbReference>
<evidence type="ECO:0000256" key="4">
    <source>
        <dbReference type="ARBA" id="ARBA00022553"/>
    </source>
</evidence>
<feature type="region of interest" description="Disordered" evidence="11">
    <location>
        <begin position="151"/>
        <end position="171"/>
    </location>
</feature>
<evidence type="ECO:0000256" key="10">
    <source>
        <dbReference type="ARBA" id="ARBA00033073"/>
    </source>
</evidence>
<evidence type="ECO:0000256" key="11">
    <source>
        <dbReference type="SAM" id="MobiDB-lite"/>
    </source>
</evidence>
<dbReference type="EMBL" id="BFAA01006724">
    <property type="protein sequence ID" value="GCB64034.1"/>
    <property type="molecule type" value="Genomic_DNA"/>
</dbReference>
<dbReference type="PRINTS" id="PR02085">
    <property type="entry name" value="POLR2GRINL1"/>
</dbReference>
<dbReference type="PANTHER" id="PTHR23171">
    <property type="entry name" value="GDOWN1"/>
    <property type="match status" value="1"/>
</dbReference>
<reference evidence="12 13" key="1">
    <citation type="journal article" date="2018" name="Nat. Ecol. Evol.">
        <title>Shark genomes provide insights into elasmobranch evolution and the origin of vertebrates.</title>
        <authorList>
            <person name="Hara Y"/>
            <person name="Yamaguchi K"/>
            <person name="Onimaru K"/>
            <person name="Kadota M"/>
            <person name="Koyanagi M"/>
            <person name="Keeley SD"/>
            <person name="Tatsumi K"/>
            <person name="Tanaka K"/>
            <person name="Motone F"/>
            <person name="Kageyama Y"/>
            <person name="Nozu R"/>
            <person name="Adachi N"/>
            <person name="Nishimura O"/>
            <person name="Nakagawa R"/>
            <person name="Tanegashima C"/>
            <person name="Kiyatake I"/>
            <person name="Matsumoto R"/>
            <person name="Murakumo K"/>
            <person name="Nishida K"/>
            <person name="Terakita A"/>
            <person name="Kuratani S"/>
            <person name="Sato K"/>
            <person name="Hyodo S Kuraku.S."/>
        </authorList>
    </citation>
    <scope>NUCLEOTIDE SEQUENCE [LARGE SCALE GENOMIC DNA]</scope>
</reference>
<evidence type="ECO:0000256" key="7">
    <source>
        <dbReference type="ARBA" id="ARBA00023242"/>
    </source>
</evidence>
<dbReference type="OMA" id="GIHYTVY"/>
<evidence type="ECO:0000256" key="5">
    <source>
        <dbReference type="ARBA" id="ARBA00023054"/>
    </source>
</evidence>
<feature type="region of interest" description="Disordered" evidence="11">
    <location>
        <begin position="278"/>
        <end position="311"/>
    </location>
</feature>
<dbReference type="GO" id="GO:0035556">
    <property type="term" value="P:intracellular signal transduction"/>
    <property type="evidence" value="ECO:0007669"/>
    <property type="project" value="TreeGrafter"/>
</dbReference>
<evidence type="ECO:0000313" key="13">
    <source>
        <dbReference type="Proteomes" id="UP000288216"/>
    </source>
</evidence>
<protein>
    <recommendedName>
        <fullName evidence="8">DNA-directed RNA polymerase II subunit GRINL1A</fullName>
    </recommendedName>
    <alternativeName>
        <fullName evidence="10">DNA-directed RNA polymerase II subunit M</fullName>
    </alternativeName>
    <alternativeName>
        <fullName evidence="9">Glutamate receptor-like protein 1A</fullName>
    </alternativeName>
</protein>
<evidence type="ECO:0000256" key="1">
    <source>
        <dbReference type="ARBA" id="ARBA00004123"/>
    </source>
</evidence>
<evidence type="ECO:0000313" key="12">
    <source>
        <dbReference type="EMBL" id="GCB64034.1"/>
    </source>
</evidence>
<dbReference type="GO" id="GO:0005635">
    <property type="term" value="C:nuclear envelope"/>
    <property type="evidence" value="ECO:0007669"/>
    <property type="project" value="TreeGrafter"/>
</dbReference>
<dbReference type="STRING" id="75743.A0A401NT63"/>
<dbReference type="GO" id="GO:0016591">
    <property type="term" value="C:RNA polymerase II, holoenzyme"/>
    <property type="evidence" value="ECO:0007669"/>
    <property type="project" value="TreeGrafter"/>
</dbReference>
<evidence type="ECO:0000256" key="8">
    <source>
        <dbReference type="ARBA" id="ARBA00024236"/>
    </source>
</evidence>
<proteinExistence type="inferred from homology"/>